<evidence type="ECO:0000256" key="8">
    <source>
        <dbReference type="ARBA" id="ARBA00023170"/>
    </source>
</evidence>
<evidence type="ECO:0000256" key="10">
    <source>
        <dbReference type="PROSITE-ProRule" id="PRU01360"/>
    </source>
</evidence>
<evidence type="ECO:0000256" key="1">
    <source>
        <dbReference type="ARBA" id="ARBA00004571"/>
    </source>
</evidence>
<reference evidence="16" key="1">
    <citation type="submission" date="2016-10" db="EMBL/GenBank/DDBJ databases">
        <authorList>
            <person name="Varghese N."/>
            <person name="Submissions S."/>
        </authorList>
    </citation>
    <scope>NUCLEOTIDE SEQUENCE [LARGE SCALE GENOMIC DNA]</scope>
    <source>
        <strain evidence="16">CGMCC 1.12402</strain>
    </source>
</reference>
<evidence type="ECO:0000256" key="5">
    <source>
        <dbReference type="ARBA" id="ARBA00022729"/>
    </source>
</evidence>
<evidence type="ECO:0000259" key="13">
    <source>
        <dbReference type="Pfam" id="PF00593"/>
    </source>
</evidence>
<keyword evidence="5 12" id="KW-0732">Signal</keyword>
<dbReference type="OrthoDB" id="9812892at2"/>
<dbReference type="Proteomes" id="UP000199437">
    <property type="component" value="Unassembled WGS sequence"/>
</dbReference>
<dbReference type="GeneID" id="99988551"/>
<dbReference type="SUPFAM" id="SSF56935">
    <property type="entry name" value="Porins"/>
    <property type="match status" value="1"/>
</dbReference>
<evidence type="ECO:0000256" key="12">
    <source>
        <dbReference type="SAM" id="SignalP"/>
    </source>
</evidence>
<evidence type="ECO:0000256" key="6">
    <source>
        <dbReference type="ARBA" id="ARBA00023077"/>
    </source>
</evidence>
<comment type="similarity">
    <text evidence="10 11">Belongs to the TonB-dependent receptor family.</text>
</comment>
<keyword evidence="7 10" id="KW-0472">Membrane</keyword>
<feature type="signal peptide" evidence="12">
    <location>
        <begin position="1"/>
        <end position="21"/>
    </location>
</feature>
<feature type="chain" id="PRO_5011686676" evidence="12">
    <location>
        <begin position="22"/>
        <end position="758"/>
    </location>
</feature>
<dbReference type="InterPro" id="IPR012910">
    <property type="entry name" value="Plug_dom"/>
</dbReference>
<evidence type="ECO:0000259" key="14">
    <source>
        <dbReference type="Pfam" id="PF07715"/>
    </source>
</evidence>
<keyword evidence="4 10" id="KW-0812">Transmembrane</keyword>
<dbReference type="RefSeq" id="WP_090260977.1">
    <property type="nucleotide sequence ID" value="NZ_FOIR01000005.1"/>
</dbReference>
<evidence type="ECO:0000313" key="16">
    <source>
        <dbReference type="Proteomes" id="UP000199437"/>
    </source>
</evidence>
<dbReference type="GO" id="GO:0009279">
    <property type="term" value="C:cell outer membrane"/>
    <property type="evidence" value="ECO:0007669"/>
    <property type="project" value="UniProtKB-SubCell"/>
</dbReference>
<dbReference type="PANTHER" id="PTHR30069">
    <property type="entry name" value="TONB-DEPENDENT OUTER MEMBRANE RECEPTOR"/>
    <property type="match status" value="1"/>
</dbReference>
<dbReference type="Pfam" id="PF00593">
    <property type="entry name" value="TonB_dep_Rec_b-barrel"/>
    <property type="match status" value="1"/>
</dbReference>
<dbReference type="InterPro" id="IPR037066">
    <property type="entry name" value="Plug_dom_sf"/>
</dbReference>
<accession>A0A1I0RN99</accession>
<protein>
    <submittedName>
        <fullName evidence="15">Outer membrane receptor for ferrienterochelin and colicins</fullName>
    </submittedName>
</protein>
<proteinExistence type="inferred from homology"/>
<dbReference type="PROSITE" id="PS52016">
    <property type="entry name" value="TONB_DEPENDENT_REC_3"/>
    <property type="match status" value="1"/>
</dbReference>
<dbReference type="Pfam" id="PF07715">
    <property type="entry name" value="Plug"/>
    <property type="match status" value="1"/>
</dbReference>
<keyword evidence="16" id="KW-1185">Reference proteome</keyword>
<evidence type="ECO:0000256" key="9">
    <source>
        <dbReference type="ARBA" id="ARBA00023237"/>
    </source>
</evidence>
<evidence type="ECO:0000256" key="7">
    <source>
        <dbReference type="ARBA" id="ARBA00023136"/>
    </source>
</evidence>
<keyword evidence="3 10" id="KW-1134">Transmembrane beta strand</keyword>
<dbReference type="Gene3D" id="2.170.130.10">
    <property type="entry name" value="TonB-dependent receptor, plug domain"/>
    <property type="match status" value="1"/>
</dbReference>
<dbReference type="EMBL" id="FOIR01000005">
    <property type="protein sequence ID" value="SEW42794.1"/>
    <property type="molecule type" value="Genomic_DNA"/>
</dbReference>
<comment type="subcellular location">
    <subcellularLocation>
        <location evidence="1 10">Cell outer membrane</location>
        <topology evidence="1 10">Multi-pass membrane protein</topology>
    </subcellularLocation>
</comment>
<keyword evidence="6 11" id="KW-0798">TonB box</keyword>
<evidence type="ECO:0000313" key="15">
    <source>
        <dbReference type="EMBL" id="SEW42794.1"/>
    </source>
</evidence>
<evidence type="ECO:0000256" key="11">
    <source>
        <dbReference type="RuleBase" id="RU003357"/>
    </source>
</evidence>
<evidence type="ECO:0000256" key="3">
    <source>
        <dbReference type="ARBA" id="ARBA00022452"/>
    </source>
</evidence>
<name>A0A1I0RN99_9BACT</name>
<dbReference type="InterPro" id="IPR008969">
    <property type="entry name" value="CarboxyPept-like_regulatory"/>
</dbReference>
<keyword evidence="8 15" id="KW-0675">Receptor</keyword>
<dbReference type="STRING" id="1267423.SAMN05216290_3885"/>
<gene>
    <name evidence="15" type="ORF">SAMN05216290_3885</name>
</gene>
<dbReference type="PANTHER" id="PTHR30069:SF29">
    <property type="entry name" value="HEMOGLOBIN AND HEMOGLOBIN-HAPTOGLOBIN-BINDING PROTEIN 1-RELATED"/>
    <property type="match status" value="1"/>
</dbReference>
<dbReference type="AlphaFoldDB" id="A0A1I0RN99"/>
<dbReference type="InterPro" id="IPR000531">
    <property type="entry name" value="Beta-barrel_TonB"/>
</dbReference>
<organism evidence="15 16">
    <name type="scientific">Roseivirga pacifica</name>
    <dbReference type="NCBI Taxonomy" id="1267423"/>
    <lineage>
        <taxon>Bacteria</taxon>
        <taxon>Pseudomonadati</taxon>
        <taxon>Bacteroidota</taxon>
        <taxon>Cytophagia</taxon>
        <taxon>Cytophagales</taxon>
        <taxon>Roseivirgaceae</taxon>
        <taxon>Roseivirga</taxon>
    </lineage>
</organism>
<keyword evidence="2 10" id="KW-0813">Transport</keyword>
<keyword evidence="9 10" id="KW-0998">Cell outer membrane</keyword>
<dbReference type="SUPFAM" id="SSF49464">
    <property type="entry name" value="Carboxypeptidase regulatory domain-like"/>
    <property type="match status" value="1"/>
</dbReference>
<evidence type="ECO:0000256" key="4">
    <source>
        <dbReference type="ARBA" id="ARBA00022692"/>
    </source>
</evidence>
<dbReference type="InterPro" id="IPR039426">
    <property type="entry name" value="TonB-dep_rcpt-like"/>
</dbReference>
<sequence>MANRLTCLIIASILLPFMASGQSVTFYSSEDNINIPGVAVQISTVKGKTIKSGITDASGQFSLKGVDFPAVLKTQHLSFSPIIDTLYQRTDYRFALTPTITDLDEVVVTGQFSPQSVKNSVFRVQTINAEQIERRGAITLQEALQSQLNIRLSNDLAIGSTTVSLQGISSQNVKILIDGVPLVNRNGNGNGADLSQINLQQIERIEIVEGPMAVNYGANALAGVINLITKKEFKNRTEISANLQSETAGDEIGPDAGRHIQSVGINHRISDRWSAMVSGLHNDFQGYQGSATGRTYEWNPKDQWTGTGLLKYDTENFSAFYRIDVLSELIESFGRQQDNYTNEGEYQPFAIDEEYKSKRFSHQVQAEGKTNFLDRYNLFASFSDFERKSSQFANNLVTDERTLTTGEGDQDTSTYQVWELGGAGYLKPVDNLSLQLGYQVSLESVGGGRIADGDQSNEEYAVYTSAEWELNRFTLRPGLRYTVNNNYGNQLLPAMQLKYGLGENANVRLSYGRGFRSPSVRELYFEFVDSNHRIFGNPDLQPEKSNHFGVNFINQYKLSGQNVSSDLNFFFNDITDQISIAQDPANVSNTTYVNINRYKTLGGTLSQKATFNKLSVSLGLSYIGRYNQINEGASDLDEYFFSPEVSSNISYQFTKLNTSVNLFYKYTGALQSYFATTNDQGEETISIGEIEGYSWLDATVTKGIGQHFELMLGARNVFNIQRVNNSGVSGGAHSGGSSVPIAFGRSYFVKLSYNLNLK</sequence>
<dbReference type="CDD" id="cd01347">
    <property type="entry name" value="ligand_gated_channel"/>
    <property type="match status" value="1"/>
</dbReference>
<dbReference type="GO" id="GO:0044718">
    <property type="term" value="P:siderophore transmembrane transport"/>
    <property type="evidence" value="ECO:0007669"/>
    <property type="project" value="TreeGrafter"/>
</dbReference>
<evidence type="ECO:0000256" key="2">
    <source>
        <dbReference type="ARBA" id="ARBA00022448"/>
    </source>
</evidence>
<feature type="domain" description="TonB-dependent receptor plug" evidence="14">
    <location>
        <begin position="118"/>
        <end position="224"/>
    </location>
</feature>
<dbReference type="GO" id="GO:0015344">
    <property type="term" value="F:siderophore uptake transmembrane transporter activity"/>
    <property type="evidence" value="ECO:0007669"/>
    <property type="project" value="TreeGrafter"/>
</dbReference>
<feature type="domain" description="TonB-dependent receptor-like beta-barrel" evidence="13">
    <location>
        <begin position="303"/>
        <end position="717"/>
    </location>
</feature>
<dbReference type="InterPro" id="IPR036942">
    <property type="entry name" value="Beta-barrel_TonB_sf"/>
</dbReference>
<dbReference type="Gene3D" id="2.40.170.20">
    <property type="entry name" value="TonB-dependent receptor, beta-barrel domain"/>
    <property type="match status" value="1"/>
</dbReference>